<name>A0A8T1SGK2_CHESE</name>
<feature type="non-terminal residue" evidence="8">
    <location>
        <position position="303"/>
    </location>
</feature>
<dbReference type="Pfam" id="PF04117">
    <property type="entry name" value="Mpv17_PMP22"/>
    <property type="match status" value="1"/>
</dbReference>
<keyword evidence="5" id="KW-0472">Membrane</keyword>
<protein>
    <submittedName>
        <fullName evidence="8">MPV17 mitochondrial membrane protein-like 2</fullName>
    </submittedName>
</protein>
<evidence type="ECO:0000256" key="5">
    <source>
        <dbReference type="ARBA" id="ARBA00023136"/>
    </source>
</evidence>
<accession>A0A8T1SGK2</accession>
<evidence type="ECO:0000256" key="3">
    <source>
        <dbReference type="ARBA" id="ARBA00022692"/>
    </source>
</evidence>
<keyword evidence="4" id="KW-1133">Transmembrane helix</keyword>
<dbReference type="AlphaFoldDB" id="A0A8T1SGK2"/>
<dbReference type="InterPro" id="IPR007248">
    <property type="entry name" value="Mpv17_PMP22"/>
</dbReference>
<evidence type="ECO:0000313" key="8">
    <source>
        <dbReference type="EMBL" id="KAG6927765.1"/>
    </source>
</evidence>
<comment type="similarity">
    <text evidence="2 6">Belongs to the peroxisomal membrane protein PXMP2/4 family.</text>
</comment>
<evidence type="ECO:0000256" key="7">
    <source>
        <dbReference type="SAM" id="MobiDB-lite"/>
    </source>
</evidence>
<dbReference type="EMBL" id="JAHGAV010000242">
    <property type="protein sequence ID" value="KAG6927765.1"/>
    <property type="molecule type" value="Genomic_DNA"/>
</dbReference>
<comment type="subcellular location">
    <subcellularLocation>
        <location evidence="1">Membrane</location>
        <topology evidence="1">Multi-pass membrane protein</topology>
    </subcellularLocation>
</comment>
<keyword evidence="3" id="KW-0812">Transmembrane</keyword>
<evidence type="ECO:0000256" key="4">
    <source>
        <dbReference type="ARBA" id="ARBA00022989"/>
    </source>
</evidence>
<dbReference type="OrthoDB" id="10267969at2759"/>
<evidence type="ECO:0000313" key="9">
    <source>
        <dbReference type="Proteomes" id="UP000765507"/>
    </source>
</evidence>
<gene>
    <name evidence="8" type="primary">MPV17L2</name>
    <name evidence="8" type="ORF">G0U57_009330</name>
</gene>
<dbReference type="PANTHER" id="PTHR11266">
    <property type="entry name" value="PEROXISOMAL MEMBRANE PROTEIN 2, PXMP2 MPV17"/>
    <property type="match status" value="1"/>
</dbReference>
<feature type="region of interest" description="Disordered" evidence="7">
    <location>
        <begin position="1"/>
        <end position="42"/>
    </location>
</feature>
<evidence type="ECO:0000256" key="6">
    <source>
        <dbReference type="RuleBase" id="RU363053"/>
    </source>
</evidence>
<dbReference type="GO" id="GO:0005739">
    <property type="term" value="C:mitochondrion"/>
    <property type="evidence" value="ECO:0007669"/>
    <property type="project" value="TreeGrafter"/>
</dbReference>
<dbReference type="PANTHER" id="PTHR11266:SF8">
    <property type="entry name" value="MPV17-LIKE PROTEIN 2"/>
    <property type="match status" value="1"/>
</dbReference>
<sequence length="303" mass="33784">QLRHVTQAGAPPVPAHVSGGGSAREAPRPGWSKVLSGAAPGDGAIRGRGGQAQLVQPGSCGLLAEQRMLARGRQMFLGFSGYWKPLFRGRFLLVTNTVSCGALLATGDTLQQTWEMRKDPERKRELGRTARMFAIGCSMGPLMHYWYLWLDKAFPASGLKGIKIVLKKVFIDQIVASPALGIWYFLGMGSLEGQRLEESWEELREKFWEFYKADWCVWPAAQVINFLFLPPKYRVIYVNVVTLGWDTYLSYLKHRVSITQTGPRRLPSAPQPLTPCCSNKRSMNHGLVNFFSCVCSTSSRSVP</sequence>
<keyword evidence="9" id="KW-1185">Reference proteome</keyword>
<evidence type="ECO:0000256" key="1">
    <source>
        <dbReference type="ARBA" id="ARBA00004141"/>
    </source>
</evidence>
<feature type="non-terminal residue" evidence="8">
    <location>
        <position position="1"/>
    </location>
</feature>
<dbReference type="Proteomes" id="UP000765507">
    <property type="component" value="Unassembled WGS sequence"/>
</dbReference>
<dbReference type="GO" id="GO:0061668">
    <property type="term" value="P:mitochondrial ribosome assembly"/>
    <property type="evidence" value="ECO:0007669"/>
    <property type="project" value="TreeGrafter"/>
</dbReference>
<evidence type="ECO:0000256" key="2">
    <source>
        <dbReference type="ARBA" id="ARBA00006824"/>
    </source>
</evidence>
<proteinExistence type="inferred from homology"/>
<organism evidence="8 9">
    <name type="scientific">Chelydra serpentina</name>
    <name type="common">Snapping turtle</name>
    <name type="synonym">Testudo serpentina</name>
    <dbReference type="NCBI Taxonomy" id="8475"/>
    <lineage>
        <taxon>Eukaryota</taxon>
        <taxon>Metazoa</taxon>
        <taxon>Chordata</taxon>
        <taxon>Craniata</taxon>
        <taxon>Vertebrata</taxon>
        <taxon>Euteleostomi</taxon>
        <taxon>Archelosauria</taxon>
        <taxon>Testudinata</taxon>
        <taxon>Testudines</taxon>
        <taxon>Cryptodira</taxon>
        <taxon>Durocryptodira</taxon>
        <taxon>Americhelydia</taxon>
        <taxon>Chelydroidea</taxon>
        <taxon>Chelydridae</taxon>
        <taxon>Chelydra</taxon>
    </lineage>
</organism>
<dbReference type="GO" id="GO:0016020">
    <property type="term" value="C:membrane"/>
    <property type="evidence" value="ECO:0007669"/>
    <property type="project" value="UniProtKB-SubCell"/>
</dbReference>
<comment type="caution">
    <text evidence="8">The sequence shown here is derived from an EMBL/GenBank/DDBJ whole genome shotgun (WGS) entry which is preliminary data.</text>
</comment>
<reference evidence="8 9" key="1">
    <citation type="journal article" date="2020" name="G3 (Bethesda)">
        <title>Draft Genome of the Common Snapping Turtle, Chelydra serpentina, a Model for Phenotypic Plasticity in Reptiles.</title>
        <authorList>
            <person name="Das D."/>
            <person name="Singh S.K."/>
            <person name="Bierstedt J."/>
            <person name="Erickson A."/>
            <person name="Galli G.L.J."/>
            <person name="Crossley D.A. 2nd"/>
            <person name="Rhen T."/>
        </authorList>
    </citation>
    <scope>NUCLEOTIDE SEQUENCE [LARGE SCALE GENOMIC DNA]</scope>
    <source>
        <strain evidence="8">KW</strain>
    </source>
</reference>